<dbReference type="SUPFAM" id="SSF51445">
    <property type="entry name" value="(Trans)glycosidases"/>
    <property type="match status" value="1"/>
</dbReference>
<accession>A0ABM6CSS9</accession>
<dbReference type="Proteomes" id="UP000091897">
    <property type="component" value="Chromosome"/>
</dbReference>
<proteinExistence type="predicted"/>
<gene>
    <name evidence="1" type="ORF">BAU06_12945</name>
</gene>
<keyword evidence="2" id="KW-1185">Reference proteome</keyword>
<dbReference type="EMBL" id="CP016170">
    <property type="protein sequence ID" value="ANN67077.1"/>
    <property type="molecule type" value="Genomic_DNA"/>
</dbReference>
<evidence type="ECO:0000313" key="1">
    <source>
        <dbReference type="EMBL" id="ANN67077.1"/>
    </source>
</evidence>
<dbReference type="InterPro" id="IPR017853">
    <property type="entry name" value="GH"/>
</dbReference>
<evidence type="ECO:0000313" key="2">
    <source>
        <dbReference type="Proteomes" id="UP000091897"/>
    </source>
</evidence>
<sequence length="387" mass="42669">MPNLFRSFLQGGFECSTLKLPDGRRLDLLESTGHASHALSDYRALAEYGMRTVRDGLRWHRIEQPDGSFDWRSAMAQIEAAAASGTQVIWDLCHYGWPEHLDIWSPAFPARFARYAEHAAALIRERCPQVPFYCPVNEISFWAWAGGEMGHFGPCATGRGDALKRQLVACTLAAMDAIRQVDARARFVLADPMIHVAPLDGADTAAARGHTQAQYQGWDMIGGAMAPELGGAPGYLDIVGVNFYPHNQWYLDGPTISRGDPAYTPMRELLDAVHTRYRRPILVAETGAEGELRAPWLRYVCDEAAAAMARGVPIVGICLYPVTDYPGWGDDRHCPTGLLGHADAQGRRRVDPATAAEVVRQERRFRGVLEGRPRTVPAAGAARAYPF</sequence>
<reference evidence="1 2" key="1">
    <citation type="submission" date="2016-06" db="EMBL/GenBank/DDBJ databases">
        <title>Complete genome sequences of Bordetella bronchialis and Bordetella flabilis.</title>
        <authorList>
            <person name="LiPuma J.J."/>
            <person name="Spilker T."/>
        </authorList>
    </citation>
    <scope>NUCLEOTIDE SEQUENCE [LARGE SCALE GENOMIC DNA]</scope>
    <source>
        <strain evidence="1 2">AU3182</strain>
    </source>
</reference>
<protein>
    <submittedName>
        <fullName evidence="1">Beta-glucosidase</fullName>
    </submittedName>
</protein>
<organism evidence="1 2">
    <name type="scientific">Bordetella bronchialis</name>
    <dbReference type="NCBI Taxonomy" id="463025"/>
    <lineage>
        <taxon>Bacteria</taxon>
        <taxon>Pseudomonadati</taxon>
        <taxon>Pseudomonadota</taxon>
        <taxon>Betaproteobacteria</taxon>
        <taxon>Burkholderiales</taxon>
        <taxon>Alcaligenaceae</taxon>
        <taxon>Bordetella</taxon>
    </lineage>
</organism>
<dbReference type="RefSeq" id="WP_066349733.1">
    <property type="nucleotide sequence ID" value="NZ_CBCSFJ010000007.1"/>
</dbReference>
<dbReference type="Gene3D" id="3.20.20.80">
    <property type="entry name" value="Glycosidases"/>
    <property type="match status" value="1"/>
</dbReference>
<name>A0ABM6CSS9_9BORD</name>